<feature type="binding site" evidence="1">
    <location>
        <begin position="141"/>
        <end position="149"/>
    </location>
    <ligand>
        <name>ATP</name>
        <dbReference type="ChEBI" id="CHEBI:30616"/>
    </ligand>
</feature>
<feature type="binding site" evidence="1">
    <location>
        <position position="58"/>
    </location>
    <ligand>
        <name>substrate</name>
    </ligand>
</feature>
<dbReference type="PANTHER" id="PTHR23407:SF11">
    <property type="entry name" value="CHROMOSOME UNDETERMINED SCAFFOLD_24, WHOLE GENOME SHOTGUN SEQUENCE"/>
    <property type="match status" value="1"/>
</dbReference>
<evidence type="ECO:0000313" key="4">
    <source>
        <dbReference type="Proteomes" id="UP000184543"/>
    </source>
</evidence>
<dbReference type="Proteomes" id="UP000184543">
    <property type="component" value="Unassembled WGS sequence"/>
</dbReference>
<dbReference type="GO" id="GO:0009396">
    <property type="term" value="P:folic acid-containing compound biosynthetic process"/>
    <property type="evidence" value="ECO:0007669"/>
    <property type="project" value="TreeGrafter"/>
</dbReference>
<protein>
    <recommendedName>
        <fullName evidence="2">5-formyltetrahydrofolate cyclo-ligase</fullName>
        <ecNumber evidence="2">6.3.3.2</ecNumber>
    </recommendedName>
</protein>
<dbReference type="PANTHER" id="PTHR23407">
    <property type="entry name" value="ATPASE INHIBITOR/5-FORMYLTETRAHYDROFOLATE CYCLO-LIGASE"/>
    <property type="match status" value="1"/>
</dbReference>
<dbReference type="PIRSF" id="PIRSF006806">
    <property type="entry name" value="FTHF_cligase"/>
    <property type="match status" value="1"/>
</dbReference>
<reference evidence="4" key="1">
    <citation type="submission" date="2016-11" db="EMBL/GenBank/DDBJ databases">
        <authorList>
            <person name="Varghese N."/>
            <person name="Submissions S."/>
        </authorList>
    </citation>
    <scope>NUCLEOTIDE SEQUENCE [LARGE SCALE GENOMIC DNA]</scope>
    <source>
        <strain evidence="4">DSM 19858</strain>
    </source>
</reference>
<dbReference type="GO" id="GO:0035999">
    <property type="term" value="P:tetrahydrofolate interconversion"/>
    <property type="evidence" value="ECO:0007669"/>
    <property type="project" value="TreeGrafter"/>
</dbReference>
<dbReference type="AlphaFoldDB" id="A0A1M6AUJ3"/>
<keyword evidence="1 2" id="KW-0067">ATP-binding</keyword>
<dbReference type="Pfam" id="PF01812">
    <property type="entry name" value="5-FTHF_cyc-lig"/>
    <property type="match status" value="1"/>
</dbReference>
<accession>A0A1M6AUJ3</accession>
<evidence type="ECO:0000256" key="2">
    <source>
        <dbReference type="RuleBase" id="RU361279"/>
    </source>
</evidence>
<dbReference type="EC" id="6.3.3.2" evidence="2"/>
<dbReference type="InterPro" id="IPR037171">
    <property type="entry name" value="NagB/RpiA_transferase-like"/>
</dbReference>
<dbReference type="GO" id="GO:0046872">
    <property type="term" value="F:metal ion binding"/>
    <property type="evidence" value="ECO:0007669"/>
    <property type="project" value="UniProtKB-KW"/>
</dbReference>
<dbReference type="SUPFAM" id="SSF100950">
    <property type="entry name" value="NagB/RpiA/CoA transferase-like"/>
    <property type="match status" value="1"/>
</dbReference>
<dbReference type="GO" id="GO:0005524">
    <property type="term" value="F:ATP binding"/>
    <property type="evidence" value="ECO:0007669"/>
    <property type="project" value="UniProtKB-KW"/>
</dbReference>
<feature type="binding site" evidence="1">
    <location>
        <position position="65"/>
    </location>
    <ligand>
        <name>substrate</name>
    </ligand>
</feature>
<keyword evidence="3" id="KW-0436">Ligase</keyword>
<sequence>MLGFDYESMLKKDLRSHYIRLRDSIPRESLLENSLSIANQVLRLPMRVWRSSYFHLFLPIEEKKEIDTSFLLSVLQGKDKHVVLPKMLDDQRLAHYLLTDSTRLKKNKWNIPEPVEGIEIAPSQIDVVFVPLLAFDQEGQRVGYGKGFYDRFLAECRPDTIKVGLSLFEAEKRIEDSEDTDVPLDYCVTPKRVYSFPME</sequence>
<keyword evidence="2" id="KW-0460">Magnesium</keyword>
<evidence type="ECO:0000313" key="3">
    <source>
        <dbReference type="EMBL" id="SHI40097.1"/>
    </source>
</evidence>
<dbReference type="InterPro" id="IPR024185">
    <property type="entry name" value="FTHF_cligase-like_sf"/>
</dbReference>
<proteinExistence type="inferred from homology"/>
<organism evidence="3 4">
    <name type="scientific">Pseudozobellia thermophila</name>
    <dbReference type="NCBI Taxonomy" id="192903"/>
    <lineage>
        <taxon>Bacteria</taxon>
        <taxon>Pseudomonadati</taxon>
        <taxon>Bacteroidota</taxon>
        <taxon>Flavobacteriia</taxon>
        <taxon>Flavobacteriales</taxon>
        <taxon>Flavobacteriaceae</taxon>
        <taxon>Pseudozobellia</taxon>
    </lineage>
</organism>
<feature type="binding site" evidence="1">
    <location>
        <begin position="11"/>
        <end position="15"/>
    </location>
    <ligand>
        <name>ATP</name>
        <dbReference type="ChEBI" id="CHEBI:30616"/>
    </ligand>
</feature>
<keyword evidence="4" id="KW-1185">Reference proteome</keyword>
<keyword evidence="2" id="KW-0479">Metal-binding</keyword>
<dbReference type="GO" id="GO:0030272">
    <property type="term" value="F:5-formyltetrahydrofolate cyclo-ligase activity"/>
    <property type="evidence" value="ECO:0007669"/>
    <property type="project" value="UniProtKB-EC"/>
</dbReference>
<dbReference type="Gene3D" id="3.40.50.10420">
    <property type="entry name" value="NagB/RpiA/CoA transferase-like"/>
    <property type="match status" value="1"/>
</dbReference>
<dbReference type="EMBL" id="FQYU01000001">
    <property type="protein sequence ID" value="SHI40097.1"/>
    <property type="molecule type" value="Genomic_DNA"/>
</dbReference>
<dbReference type="STRING" id="192903.SAMN04488513_101186"/>
<comment type="cofactor">
    <cofactor evidence="2">
        <name>Mg(2+)</name>
        <dbReference type="ChEBI" id="CHEBI:18420"/>
    </cofactor>
</comment>
<evidence type="ECO:0000256" key="1">
    <source>
        <dbReference type="PIRSR" id="PIRSR006806-1"/>
    </source>
</evidence>
<comment type="similarity">
    <text evidence="2">Belongs to the 5-formyltetrahydrofolate cyclo-ligase family.</text>
</comment>
<name>A0A1M6AUJ3_9FLAO</name>
<dbReference type="NCBIfam" id="TIGR02727">
    <property type="entry name" value="MTHFS_bact"/>
    <property type="match status" value="1"/>
</dbReference>
<comment type="catalytic activity">
    <reaction evidence="2">
        <text>(6S)-5-formyl-5,6,7,8-tetrahydrofolate + ATP = (6R)-5,10-methenyltetrahydrofolate + ADP + phosphate</text>
        <dbReference type="Rhea" id="RHEA:10488"/>
        <dbReference type="ChEBI" id="CHEBI:30616"/>
        <dbReference type="ChEBI" id="CHEBI:43474"/>
        <dbReference type="ChEBI" id="CHEBI:57455"/>
        <dbReference type="ChEBI" id="CHEBI:57457"/>
        <dbReference type="ChEBI" id="CHEBI:456216"/>
        <dbReference type="EC" id="6.3.3.2"/>
    </reaction>
</comment>
<keyword evidence="1 2" id="KW-0547">Nucleotide-binding</keyword>
<gene>
    <name evidence="3" type="ORF">SAMN04488513_101186</name>
</gene>
<dbReference type="InterPro" id="IPR002698">
    <property type="entry name" value="FTHF_cligase"/>
</dbReference>